<evidence type="ECO:0000313" key="5">
    <source>
        <dbReference type="Proteomes" id="UP000005561"/>
    </source>
</evidence>
<dbReference type="PANTHER" id="PTHR43861">
    <property type="entry name" value="TRANS-ACONITATE 2-METHYLTRANSFERASE-RELATED"/>
    <property type="match status" value="1"/>
</dbReference>
<accession>C6LI22</accession>
<dbReference type="AlphaFoldDB" id="C6LI22"/>
<evidence type="ECO:0000313" key="4">
    <source>
        <dbReference type="EMBL" id="EET59677.1"/>
    </source>
</evidence>
<keyword evidence="2" id="KW-0808">Transferase</keyword>
<dbReference type="RefSeq" id="WP_006863070.1">
    <property type="nucleotide sequence ID" value="NZ_ACCL02000016.1"/>
</dbReference>
<dbReference type="STRING" id="168384.SAMN05660368_02591"/>
<evidence type="ECO:0000256" key="1">
    <source>
        <dbReference type="ARBA" id="ARBA00022603"/>
    </source>
</evidence>
<dbReference type="Pfam" id="PF13649">
    <property type="entry name" value="Methyltransf_25"/>
    <property type="match status" value="1"/>
</dbReference>
<dbReference type="InterPro" id="IPR041698">
    <property type="entry name" value="Methyltransf_25"/>
</dbReference>
<dbReference type="eggNOG" id="COG2227">
    <property type="taxonomic scope" value="Bacteria"/>
</dbReference>
<keyword evidence="5" id="KW-1185">Reference proteome</keyword>
<feature type="domain" description="Methyltransferase" evidence="3">
    <location>
        <begin position="42"/>
        <end position="129"/>
    </location>
</feature>
<sequence length="195" mass="22592">MNKTIDYYNQNAADFIAGTVAVDFTETQEQFRQLLPPGAFLLDFGCGSGRDTKYFLKQGFFVEATDGSREICRTAEKFTGIPVRQMLFEELDEKEKYDGIWACASILHLPKKKLPDVLQKMCNALKMRGVIYTSFKYGFFEGERVGRYFTYFTEESFKEILAQVHGLEIEKTWISGDARAGRENERWLNVILRKR</sequence>
<dbReference type="CDD" id="cd02440">
    <property type="entry name" value="AdoMet_MTases"/>
    <property type="match status" value="1"/>
</dbReference>
<dbReference type="OrthoDB" id="9804312at2"/>
<dbReference type="SUPFAM" id="SSF53335">
    <property type="entry name" value="S-adenosyl-L-methionine-dependent methyltransferases"/>
    <property type="match status" value="1"/>
</dbReference>
<dbReference type="GO" id="GO:0008168">
    <property type="term" value="F:methyltransferase activity"/>
    <property type="evidence" value="ECO:0007669"/>
    <property type="project" value="UniProtKB-KW"/>
</dbReference>
<dbReference type="GO" id="GO:0032259">
    <property type="term" value="P:methylation"/>
    <property type="evidence" value="ECO:0007669"/>
    <property type="project" value="UniProtKB-KW"/>
</dbReference>
<comment type="caution">
    <text evidence="4">The sequence shown here is derived from an EMBL/GenBank/DDBJ whole genome shotgun (WGS) entry which is preliminary data.</text>
</comment>
<organism evidence="4 5">
    <name type="scientific">Marvinbryantia formatexigens DSM 14469</name>
    <dbReference type="NCBI Taxonomy" id="478749"/>
    <lineage>
        <taxon>Bacteria</taxon>
        <taxon>Bacillati</taxon>
        <taxon>Bacillota</taxon>
        <taxon>Clostridia</taxon>
        <taxon>Lachnospirales</taxon>
        <taxon>Lachnospiraceae</taxon>
        <taxon>Marvinbryantia</taxon>
    </lineage>
</organism>
<dbReference type="InterPro" id="IPR029063">
    <property type="entry name" value="SAM-dependent_MTases_sf"/>
</dbReference>
<name>C6LI22_9FIRM</name>
<proteinExistence type="predicted"/>
<evidence type="ECO:0000259" key="3">
    <source>
        <dbReference type="Pfam" id="PF13649"/>
    </source>
</evidence>
<reference evidence="4" key="1">
    <citation type="submission" date="2009-07" db="EMBL/GenBank/DDBJ databases">
        <authorList>
            <person name="Weinstock G."/>
            <person name="Sodergren E."/>
            <person name="Clifton S."/>
            <person name="Fulton L."/>
            <person name="Fulton B."/>
            <person name="Courtney L."/>
            <person name="Fronick C."/>
            <person name="Harrison M."/>
            <person name="Strong C."/>
            <person name="Farmer C."/>
            <person name="Delahaunty K."/>
            <person name="Markovic C."/>
            <person name="Hall O."/>
            <person name="Minx P."/>
            <person name="Tomlinson C."/>
            <person name="Mitreva M."/>
            <person name="Nelson J."/>
            <person name="Hou S."/>
            <person name="Wollam A."/>
            <person name="Pepin K.H."/>
            <person name="Johnson M."/>
            <person name="Bhonagiri V."/>
            <person name="Nash W.E."/>
            <person name="Warren W."/>
            <person name="Chinwalla A."/>
            <person name="Mardis E.R."/>
            <person name="Wilson R.K."/>
        </authorList>
    </citation>
    <scope>NUCLEOTIDE SEQUENCE [LARGE SCALE GENOMIC DNA]</scope>
    <source>
        <strain evidence="4">DSM 14469</strain>
    </source>
</reference>
<dbReference type="Gene3D" id="3.40.50.150">
    <property type="entry name" value="Vaccinia Virus protein VP39"/>
    <property type="match status" value="1"/>
</dbReference>
<dbReference type="EMBL" id="ACCL02000016">
    <property type="protein sequence ID" value="EET59677.1"/>
    <property type="molecule type" value="Genomic_DNA"/>
</dbReference>
<gene>
    <name evidence="4" type="ORF">BRYFOR_08293</name>
</gene>
<keyword evidence="1 4" id="KW-0489">Methyltransferase</keyword>
<evidence type="ECO:0000256" key="2">
    <source>
        <dbReference type="ARBA" id="ARBA00022679"/>
    </source>
</evidence>
<dbReference type="Proteomes" id="UP000005561">
    <property type="component" value="Unassembled WGS sequence"/>
</dbReference>
<dbReference type="PANTHER" id="PTHR43861:SF1">
    <property type="entry name" value="TRANS-ACONITATE 2-METHYLTRANSFERASE"/>
    <property type="match status" value="1"/>
</dbReference>
<protein>
    <submittedName>
        <fullName evidence="4">Methyltransferase domain protein</fullName>
    </submittedName>
</protein>